<protein>
    <recommendedName>
        <fullName evidence="1">RNase H type-1 domain-containing protein</fullName>
    </recommendedName>
</protein>
<accession>A0ABR2RB33</accession>
<evidence type="ECO:0000313" key="3">
    <source>
        <dbReference type="Proteomes" id="UP001396334"/>
    </source>
</evidence>
<sequence length="216" mass="24178">MEDLVDISTGSWKYGVIQDLFEENIGVWIRSIPLSSLDLPDELIWRHDGTRVYTTKSGYHLLLDEYDTGSARLDESVEHLMTDCNFALQLFHSLGLLDVLPSEDVSWKEWSPESVVKFNFDSVFNFQAKIATSWVLGRNANSLITVACLVSHRDMADAFIAEALACKQAVMFARDLDFSSVIIEGGSLTVMKKLNASSSDKSIISPIVHDIYCEGF</sequence>
<comment type="caution">
    <text evidence="2">The sequence shown here is derived from an EMBL/GenBank/DDBJ whole genome shotgun (WGS) entry which is preliminary data.</text>
</comment>
<name>A0ABR2RB33_9ROSI</name>
<keyword evidence="3" id="KW-1185">Reference proteome</keyword>
<dbReference type="Pfam" id="PF13456">
    <property type="entry name" value="RVT_3"/>
    <property type="match status" value="1"/>
</dbReference>
<evidence type="ECO:0000259" key="1">
    <source>
        <dbReference type="Pfam" id="PF13456"/>
    </source>
</evidence>
<dbReference type="PANTHER" id="PTHR47074:SF61">
    <property type="entry name" value="RNASE H TYPE-1 DOMAIN-CONTAINING PROTEIN"/>
    <property type="match status" value="1"/>
</dbReference>
<dbReference type="InterPro" id="IPR052929">
    <property type="entry name" value="RNase_H-like_EbsB-rel"/>
</dbReference>
<gene>
    <name evidence="2" type="ORF">V6N11_036680</name>
</gene>
<proteinExistence type="predicted"/>
<evidence type="ECO:0000313" key="2">
    <source>
        <dbReference type="EMBL" id="KAK9010166.1"/>
    </source>
</evidence>
<feature type="domain" description="RNase H type-1" evidence="1">
    <location>
        <begin position="119"/>
        <end position="211"/>
    </location>
</feature>
<dbReference type="Proteomes" id="UP001396334">
    <property type="component" value="Unassembled WGS sequence"/>
</dbReference>
<dbReference type="InterPro" id="IPR002156">
    <property type="entry name" value="RNaseH_domain"/>
</dbReference>
<dbReference type="EMBL" id="JBBPBN010000024">
    <property type="protein sequence ID" value="KAK9010166.1"/>
    <property type="molecule type" value="Genomic_DNA"/>
</dbReference>
<organism evidence="2 3">
    <name type="scientific">Hibiscus sabdariffa</name>
    <name type="common">roselle</name>
    <dbReference type="NCBI Taxonomy" id="183260"/>
    <lineage>
        <taxon>Eukaryota</taxon>
        <taxon>Viridiplantae</taxon>
        <taxon>Streptophyta</taxon>
        <taxon>Embryophyta</taxon>
        <taxon>Tracheophyta</taxon>
        <taxon>Spermatophyta</taxon>
        <taxon>Magnoliopsida</taxon>
        <taxon>eudicotyledons</taxon>
        <taxon>Gunneridae</taxon>
        <taxon>Pentapetalae</taxon>
        <taxon>rosids</taxon>
        <taxon>malvids</taxon>
        <taxon>Malvales</taxon>
        <taxon>Malvaceae</taxon>
        <taxon>Malvoideae</taxon>
        <taxon>Hibiscus</taxon>
    </lineage>
</organism>
<dbReference type="PANTHER" id="PTHR47074">
    <property type="entry name" value="BNAC02G40300D PROTEIN"/>
    <property type="match status" value="1"/>
</dbReference>
<reference evidence="2 3" key="1">
    <citation type="journal article" date="2024" name="G3 (Bethesda)">
        <title>Genome assembly of Hibiscus sabdariffa L. provides insights into metabolisms of medicinal natural products.</title>
        <authorList>
            <person name="Kim T."/>
        </authorList>
    </citation>
    <scope>NUCLEOTIDE SEQUENCE [LARGE SCALE GENOMIC DNA]</scope>
    <source>
        <strain evidence="2">TK-2024</strain>
        <tissue evidence="2">Old leaves</tissue>
    </source>
</reference>